<dbReference type="EMBL" id="MU277188">
    <property type="protein sequence ID" value="KAI0068272.1"/>
    <property type="molecule type" value="Genomic_DNA"/>
</dbReference>
<dbReference type="Proteomes" id="UP000814140">
    <property type="component" value="Unassembled WGS sequence"/>
</dbReference>
<evidence type="ECO:0000313" key="2">
    <source>
        <dbReference type="Proteomes" id="UP000814140"/>
    </source>
</evidence>
<name>A0ACB8TIL1_9AGAM</name>
<gene>
    <name evidence="1" type="ORF">BV25DRAFT_550686</name>
</gene>
<evidence type="ECO:0000313" key="1">
    <source>
        <dbReference type="EMBL" id="KAI0068272.1"/>
    </source>
</evidence>
<proteinExistence type="predicted"/>
<reference evidence="1" key="2">
    <citation type="journal article" date="2022" name="New Phytol.">
        <title>Evolutionary transition to the ectomycorrhizal habit in the genomes of a hyperdiverse lineage of mushroom-forming fungi.</title>
        <authorList>
            <person name="Looney B."/>
            <person name="Miyauchi S."/>
            <person name="Morin E."/>
            <person name="Drula E."/>
            <person name="Courty P.E."/>
            <person name="Kohler A."/>
            <person name="Kuo A."/>
            <person name="LaButti K."/>
            <person name="Pangilinan J."/>
            <person name="Lipzen A."/>
            <person name="Riley R."/>
            <person name="Andreopoulos W."/>
            <person name="He G."/>
            <person name="Johnson J."/>
            <person name="Nolan M."/>
            <person name="Tritt A."/>
            <person name="Barry K.W."/>
            <person name="Grigoriev I.V."/>
            <person name="Nagy L.G."/>
            <person name="Hibbett D."/>
            <person name="Henrissat B."/>
            <person name="Matheny P.B."/>
            <person name="Labbe J."/>
            <person name="Martin F.M."/>
        </authorList>
    </citation>
    <scope>NUCLEOTIDE SEQUENCE</scope>
    <source>
        <strain evidence="1">HHB10654</strain>
    </source>
</reference>
<keyword evidence="2" id="KW-1185">Reference proteome</keyword>
<accession>A0ACB8TIL1</accession>
<sequence>MSNASPFDPQRLHDDGLSQQQVIAMLQQQQSGRSQPPSTPSFPGSGASFDLPGSGADAAFFGNGNMDSSMAAKQIAALNAAGLARMAQTTRSSQAGGPTSGVGQLSLQSASAAAGHDPLAAFPSHSRPHFQAQSGLSAPLSAPPSAAAFNTPLDPLLQMQNTPARANQPTPQQLQNYKQKQRQFLHGLHTVHAARRTPLPPALTGFPYPAGYDPHQSKWAHIEPADVGALRIAGRDVDLFKLWSIVSSQGGGAKVSCACCFFRARIHAGASSSRQKTSGLPCCTTSICLKFTPLFNPAPLQPLPH</sequence>
<organism evidence="1 2">
    <name type="scientific">Artomyces pyxidatus</name>
    <dbReference type="NCBI Taxonomy" id="48021"/>
    <lineage>
        <taxon>Eukaryota</taxon>
        <taxon>Fungi</taxon>
        <taxon>Dikarya</taxon>
        <taxon>Basidiomycota</taxon>
        <taxon>Agaricomycotina</taxon>
        <taxon>Agaricomycetes</taxon>
        <taxon>Russulales</taxon>
        <taxon>Auriscalpiaceae</taxon>
        <taxon>Artomyces</taxon>
    </lineage>
</organism>
<protein>
    <submittedName>
        <fullName evidence="1">Uncharacterized protein</fullName>
    </submittedName>
</protein>
<reference evidence="1" key="1">
    <citation type="submission" date="2021-03" db="EMBL/GenBank/DDBJ databases">
        <authorList>
            <consortium name="DOE Joint Genome Institute"/>
            <person name="Ahrendt S."/>
            <person name="Looney B.P."/>
            <person name="Miyauchi S."/>
            <person name="Morin E."/>
            <person name="Drula E."/>
            <person name="Courty P.E."/>
            <person name="Chicoki N."/>
            <person name="Fauchery L."/>
            <person name="Kohler A."/>
            <person name="Kuo A."/>
            <person name="Labutti K."/>
            <person name="Pangilinan J."/>
            <person name="Lipzen A."/>
            <person name="Riley R."/>
            <person name="Andreopoulos W."/>
            <person name="He G."/>
            <person name="Johnson J."/>
            <person name="Barry K.W."/>
            <person name="Grigoriev I.V."/>
            <person name="Nagy L."/>
            <person name="Hibbett D."/>
            <person name="Henrissat B."/>
            <person name="Matheny P.B."/>
            <person name="Labbe J."/>
            <person name="Martin F."/>
        </authorList>
    </citation>
    <scope>NUCLEOTIDE SEQUENCE</scope>
    <source>
        <strain evidence="1">HHB10654</strain>
    </source>
</reference>
<comment type="caution">
    <text evidence="1">The sequence shown here is derived from an EMBL/GenBank/DDBJ whole genome shotgun (WGS) entry which is preliminary data.</text>
</comment>